<accession>A0AAJ5YW38</accession>
<dbReference type="InterPro" id="IPR035441">
    <property type="entry name" value="TFIIS/LEDGF_dom_sf"/>
</dbReference>
<dbReference type="Proteomes" id="UP001219567">
    <property type="component" value="Chromosome 1"/>
</dbReference>
<name>A0AAJ5YW38_9BASI</name>
<feature type="region of interest" description="Disordered" evidence="1">
    <location>
        <begin position="453"/>
        <end position="477"/>
    </location>
</feature>
<evidence type="ECO:0000259" key="2">
    <source>
        <dbReference type="Pfam" id="PF08711"/>
    </source>
</evidence>
<evidence type="ECO:0000313" key="4">
    <source>
        <dbReference type="Proteomes" id="UP001219567"/>
    </source>
</evidence>
<proteinExistence type="predicted"/>
<feature type="region of interest" description="Disordered" evidence="1">
    <location>
        <begin position="357"/>
        <end position="386"/>
    </location>
</feature>
<evidence type="ECO:0000256" key="1">
    <source>
        <dbReference type="SAM" id="MobiDB-lite"/>
    </source>
</evidence>
<feature type="compositionally biased region" description="Polar residues" evidence="1">
    <location>
        <begin position="235"/>
        <end position="249"/>
    </location>
</feature>
<organism evidence="3 4">
    <name type="scientific">Malassezia yamatoensis</name>
    <dbReference type="NCBI Taxonomy" id="253288"/>
    <lineage>
        <taxon>Eukaryota</taxon>
        <taxon>Fungi</taxon>
        <taxon>Dikarya</taxon>
        <taxon>Basidiomycota</taxon>
        <taxon>Ustilaginomycotina</taxon>
        <taxon>Malasseziomycetes</taxon>
        <taxon>Malasseziales</taxon>
        <taxon>Malasseziaceae</taxon>
        <taxon>Malassezia</taxon>
    </lineage>
</organism>
<feature type="compositionally biased region" description="Low complexity" evidence="1">
    <location>
        <begin position="272"/>
        <end position="292"/>
    </location>
</feature>
<feature type="domain" description="TFIIS N-terminal" evidence="2">
    <location>
        <begin position="187"/>
        <end position="238"/>
    </location>
</feature>
<dbReference type="Gene3D" id="1.20.930.10">
    <property type="entry name" value="Conserved domain common to transcription factors TFIIS, elongin A, CRSP70"/>
    <property type="match status" value="1"/>
</dbReference>
<dbReference type="AlphaFoldDB" id="A0AAJ5YW38"/>
<sequence>MAGRPRKLVRPAFLSVDRIANPIRNTAQAPQHTAVGLANTAIPTSSTYATPVIPKSDHLTQVAPPPPRTSPATLFTPAHQHDIARSARTILSKPLVEQKPVQAAGALITLLSSSSSTSLTLHPTTPEERLLILQLLREVATPPYLRAFSHDVRGREILACWLSDATPPRKNDVADESEKWKETLCPLLHLLRLLPITLEHLKDHVGLGKLITGVQKRARSDQARRLADEVKSQWSALVSSKPSMPSQRESPPVTLKRSAANPAADHAKRARSSTPPTLTPSHPSTSAFSSSSRATIERKASPQLSESRVTERNSTASARAVPSAPSSTARRTTRSTQATSSDAHKDLAGFMSLIDQPKHHSTSTTVAEAPKPSAAPVERKKKKKSVHWKDHDGLPLVAVRLIEAAIYDDDLDTSVRGSGALDIEEGGVFRQAHAEMDEQIDWYAPRALQIHEEESSSLPERGAESEAKFAQEERERTLPLTSYASAEDIPESAEEPDEFILSFAAHMPPPKPMRTGLQGDDVPPTTEESQVLAPDFSAMAAMLGHMGPATSGATSPGAPMPSLPMNPAMLQSFMQNSQSSDGSGFPPASMQIPPWMSGMPFGFPFPPPPEVMAQMGGPMSPGPAPHNL</sequence>
<dbReference type="Pfam" id="PF08711">
    <property type="entry name" value="Med26"/>
    <property type="match status" value="1"/>
</dbReference>
<feature type="compositionally biased region" description="Basic and acidic residues" evidence="1">
    <location>
        <begin position="461"/>
        <end position="477"/>
    </location>
</feature>
<protein>
    <recommendedName>
        <fullName evidence="2">TFIIS N-terminal domain-containing protein</fullName>
    </recommendedName>
</protein>
<gene>
    <name evidence="3" type="ORF">MYAM1_001409</name>
</gene>
<feature type="region of interest" description="Disordered" evidence="1">
    <location>
        <begin position="235"/>
        <end position="343"/>
    </location>
</feature>
<dbReference type="EMBL" id="CP119943">
    <property type="protein sequence ID" value="WFC98677.1"/>
    <property type="molecule type" value="Genomic_DNA"/>
</dbReference>
<evidence type="ECO:0000313" key="3">
    <source>
        <dbReference type="EMBL" id="WFC98677.1"/>
    </source>
</evidence>
<keyword evidence="4" id="KW-1185">Reference proteome</keyword>
<dbReference type="SUPFAM" id="SSF47676">
    <property type="entry name" value="Conserved domain common to transcription factors TFIIS, elongin A, CRSP70"/>
    <property type="match status" value="1"/>
</dbReference>
<feature type="compositionally biased region" description="Low complexity" evidence="1">
    <location>
        <begin position="314"/>
        <end position="341"/>
    </location>
</feature>
<dbReference type="InterPro" id="IPR017923">
    <property type="entry name" value="TFIIS_N"/>
</dbReference>
<reference evidence="3 4" key="1">
    <citation type="submission" date="2023-03" db="EMBL/GenBank/DDBJ databases">
        <title>Mating type loci evolution in Malassezia.</title>
        <authorList>
            <person name="Coelho M.A."/>
        </authorList>
    </citation>
    <scope>NUCLEOTIDE SEQUENCE [LARGE SCALE GENOMIC DNA]</scope>
    <source>
        <strain evidence="3 4">CBS 9725</strain>
    </source>
</reference>